<gene>
    <name evidence="2" type="ORF">PCL_12693</name>
</gene>
<evidence type="ECO:0000313" key="2">
    <source>
        <dbReference type="EMBL" id="PWI70294.1"/>
    </source>
</evidence>
<proteinExistence type="predicted"/>
<dbReference type="EMBL" id="LCWV01000009">
    <property type="protein sequence ID" value="PWI70294.1"/>
    <property type="molecule type" value="Genomic_DNA"/>
</dbReference>
<protein>
    <submittedName>
        <fullName evidence="2">Uncharacterized protein</fullName>
    </submittedName>
</protein>
<evidence type="ECO:0000256" key="1">
    <source>
        <dbReference type="SAM" id="MobiDB-lite"/>
    </source>
</evidence>
<name>A0A2U3E745_PURLI</name>
<sequence length="572" mass="61967">MSVRVERGVRRRLGVALAFAVRTPSFRPDGHILVLASRSDGCLAIVATPLADVSPTDDLHRAHLTSATRMTMLQMARDGLWEKARRSGQRIHEANAGLGNSKQTVLQPLGCHEAHGPSPAGPDLATPREHNTREAQRKRSLMLSASVALQPATWLPSRSDTDQVPTRPGELWPKLVMLHGPHAVLGRVAVALPAVRSASNRPAAHLHANEMGQASRVNEYNKLGLGGLIAQDQAVPACYTALVADNPTWRATRRQAADVTDRPWSADDLVCEFSTPQPAEPSRAQEPRPTLAISDRSTRTNLALVMSSSGAPTCAAKQTGSSRLASRDTVDVLIRGSPAPNSPSGRALDYSATGLQHGYMLSACLRQPRDQPLQDAIVHRRTGVAEPGSVLRLTFGKIPIEVTARRRIVLVNPSAESRFTMRLVLAYGWSLPLCVRNLDRDQAGFQTQKRCPLASHSCWFRTGEEIAIFCPDRVPRSSRCLCATGATPVNAPLGYTYSQLGAASVMAELIPASLRWPVLVSREGPLSEREGVRPDHFFRSQGPGDPSQRSGRRGRVPGILPAPQPSLHFCTV</sequence>
<reference evidence="2 3" key="1">
    <citation type="journal article" date="2016" name="Front. Microbiol.">
        <title>Genome and transcriptome sequences reveal the specific parasitism of the nematophagous Purpureocillium lilacinum 36-1.</title>
        <authorList>
            <person name="Xie J."/>
            <person name="Li S."/>
            <person name="Mo C."/>
            <person name="Xiao X."/>
            <person name="Peng D."/>
            <person name="Wang G."/>
            <person name="Xiao Y."/>
        </authorList>
    </citation>
    <scope>NUCLEOTIDE SEQUENCE [LARGE SCALE GENOMIC DNA]</scope>
    <source>
        <strain evidence="2 3">36-1</strain>
    </source>
</reference>
<dbReference type="AlphaFoldDB" id="A0A2U3E745"/>
<accession>A0A2U3E745</accession>
<dbReference type="Proteomes" id="UP000245956">
    <property type="component" value="Unassembled WGS sequence"/>
</dbReference>
<organism evidence="2 3">
    <name type="scientific">Purpureocillium lilacinum</name>
    <name type="common">Paecilomyces lilacinus</name>
    <dbReference type="NCBI Taxonomy" id="33203"/>
    <lineage>
        <taxon>Eukaryota</taxon>
        <taxon>Fungi</taxon>
        <taxon>Dikarya</taxon>
        <taxon>Ascomycota</taxon>
        <taxon>Pezizomycotina</taxon>
        <taxon>Sordariomycetes</taxon>
        <taxon>Hypocreomycetidae</taxon>
        <taxon>Hypocreales</taxon>
        <taxon>Ophiocordycipitaceae</taxon>
        <taxon>Purpureocillium</taxon>
    </lineage>
</organism>
<feature type="compositionally biased region" description="Basic and acidic residues" evidence="1">
    <location>
        <begin position="126"/>
        <end position="137"/>
    </location>
</feature>
<comment type="caution">
    <text evidence="2">The sequence shown here is derived from an EMBL/GenBank/DDBJ whole genome shotgun (WGS) entry which is preliminary data.</text>
</comment>
<evidence type="ECO:0000313" key="3">
    <source>
        <dbReference type="Proteomes" id="UP000245956"/>
    </source>
</evidence>
<feature type="region of interest" description="Disordered" evidence="1">
    <location>
        <begin position="110"/>
        <end position="140"/>
    </location>
</feature>
<feature type="region of interest" description="Disordered" evidence="1">
    <location>
        <begin position="530"/>
        <end position="561"/>
    </location>
</feature>